<gene>
    <name evidence="2" type="ORF">CA840_08620</name>
</gene>
<protein>
    <submittedName>
        <fullName evidence="2">Uncharacterized protein</fullName>
    </submittedName>
</protein>
<accession>A0A2C6A5M6</accession>
<proteinExistence type="predicted"/>
<reference evidence="2 3" key="1">
    <citation type="submission" date="2017-06" db="EMBL/GenBank/DDBJ databases">
        <title>Draft genome sequence of Fusobacterium nucleatum subsp. polymorphum KCOM 1002 (=ChDC F175).</title>
        <authorList>
            <person name="Kook J.-K."/>
            <person name="Park S.-N."/>
            <person name="Lim Y.K."/>
            <person name="Roh H."/>
        </authorList>
    </citation>
    <scope>NUCLEOTIDE SEQUENCE [LARGE SCALE GENOMIC DNA]</scope>
    <source>
        <strain evidence="3">KCOM 1002 (ChDC F175)</strain>
    </source>
</reference>
<dbReference type="Proteomes" id="UP000225199">
    <property type="component" value="Unassembled WGS sequence"/>
</dbReference>
<dbReference type="RefSeq" id="WP_098979176.1">
    <property type="nucleotide sequence ID" value="NZ_NIRJ01000001.1"/>
</dbReference>
<dbReference type="InterPro" id="IPR046136">
    <property type="entry name" value="DUF6138"/>
</dbReference>
<dbReference type="AlphaFoldDB" id="A0A2C6A5M6"/>
<comment type="caution">
    <text evidence="2">The sequence shown here is derived from an EMBL/GenBank/DDBJ whole genome shotgun (WGS) entry which is preliminary data.</text>
</comment>
<dbReference type="Pfam" id="PF19635">
    <property type="entry name" value="DUF6138"/>
    <property type="match status" value="2"/>
</dbReference>
<evidence type="ECO:0000313" key="3">
    <source>
        <dbReference type="Proteomes" id="UP000225199"/>
    </source>
</evidence>
<organism evidence="2 3">
    <name type="scientific">Fusobacterium nucleatum subsp. polymorphum</name>
    <name type="common">Fusobacterium polymorphum</name>
    <dbReference type="NCBI Taxonomy" id="76857"/>
    <lineage>
        <taxon>Bacteria</taxon>
        <taxon>Fusobacteriati</taxon>
        <taxon>Fusobacteriota</taxon>
        <taxon>Fusobacteriia</taxon>
        <taxon>Fusobacteriales</taxon>
        <taxon>Fusobacteriaceae</taxon>
        <taxon>Fusobacterium</taxon>
    </lineage>
</organism>
<keyword evidence="1" id="KW-0175">Coiled coil</keyword>
<name>A0A2C6A5M6_FUSNP</name>
<sequence length="535" mass="63964">MDKTLKEKIINDIFEGIDKIIESQHKDHTNESSYSICRIQEGYNDYLKINFRKGKINFYTSGFDWDTNPDLKIVCEELKEVKRDDFVEEIVPEIKAKFEELFLKYKESFLFRYKFLLILEFEGEEGLLKDRTYSEEFYIENKERKEDLKSKMEEYIKEVIFEEKKAIKDDRECVVFVGNLFDFNLMNYSENYLIKLIKKILQVMKSVKNRKLEKEIQHDILYHLGEWVDDIFLKLEPKKVTEEQIDLYIYKTLFQIKYGTYSYDTKFACEDLKNAINKYNSQKAKQYLEKGTGVLSDELIYYKDENLECKANDVLATIDIKIKNEIAKSYEKALDFIINLLNNGFPHSYLIKFSSKSEKEFLNIKGLAKSSTHRFFRRILDFPELYGKLESYAKVAMKEFEWYQDVEEGEKSLLPGSYAVFGLGLHDEKYFPLIEKYYSKLDNEHQLVHQYFVEALIDRYGVIEKSLPLILIGLLSGQFEKVFKNLAKLMKDEENKKLLIKEVKKFDKYDKEAILYSIWGNKWEKFLKNNYMIYY</sequence>
<evidence type="ECO:0000313" key="2">
    <source>
        <dbReference type="EMBL" id="PHH97348.1"/>
    </source>
</evidence>
<evidence type="ECO:0000256" key="1">
    <source>
        <dbReference type="SAM" id="Coils"/>
    </source>
</evidence>
<dbReference type="EMBL" id="NIRJ01000001">
    <property type="protein sequence ID" value="PHH97348.1"/>
    <property type="molecule type" value="Genomic_DNA"/>
</dbReference>
<feature type="coiled-coil region" evidence="1">
    <location>
        <begin position="138"/>
        <end position="165"/>
    </location>
</feature>